<dbReference type="STRING" id="7897.ENSLACP00000006628"/>
<dbReference type="Bgee" id="ENSLACG00000005879">
    <property type="expression patterns" value="Expressed in chordate pharynx and 2 other cell types or tissues"/>
</dbReference>
<feature type="transmembrane region" description="Helical" evidence="7">
    <location>
        <begin position="324"/>
        <end position="345"/>
    </location>
</feature>
<evidence type="ECO:0000313" key="8">
    <source>
        <dbReference type="Ensembl" id="ENSLACP00000006628.1"/>
    </source>
</evidence>
<dbReference type="AlphaFoldDB" id="H3AAF7"/>
<proteinExistence type="inferred from homology"/>
<feature type="transmembrane region" description="Helical" evidence="7">
    <location>
        <begin position="67"/>
        <end position="91"/>
    </location>
</feature>
<dbReference type="OMA" id="GSPWTTK"/>
<dbReference type="Pfam" id="PF01733">
    <property type="entry name" value="Nucleoside_tran"/>
    <property type="match status" value="1"/>
</dbReference>
<dbReference type="InterPro" id="IPR002259">
    <property type="entry name" value="Eqnu_transpt"/>
</dbReference>
<evidence type="ECO:0000256" key="4">
    <source>
        <dbReference type="ARBA" id="ARBA00022692"/>
    </source>
</evidence>
<comment type="similarity">
    <text evidence="2">Belongs to the SLC29A/ENT transporter (TC 2.A.57) family.</text>
</comment>
<keyword evidence="6 7" id="KW-0472">Membrane</keyword>
<sequence>FQSYFESYLSVASTVPSVLCVILNFLMVNKISSNTRILTSLAIMLVIFLMTTALVKTDTSSWTKEFFTVTLASVAIVSGASNIFSGSIFGITGRFPMKNSQAVISGQGMGGTVSAVASVVDLAAAGNVTDSAFAYFMTAVVFIFLCIIVYLILPYLQYSKYYLKIPEERVQTAAVISNGSTTEEDIQQNMTTPTQSQNGSSGVIPPLKTILKKNIVLGLCVFYVFMVSIIIFPSISSNIESINKGSGSQWSNKYFAPLTCFLLYNFADFCGRQVTAWIQIPGPKSKFLPTLVVLRTVFIPLFVFCNYQPRDTIKVVFFNQDLYPVIFTILLGLSNGYLGTLPMIYGPKVVPKELSEAAGVGMSFFLMSGLAMGSAFSVLLVHLI</sequence>
<evidence type="ECO:0000256" key="1">
    <source>
        <dbReference type="ARBA" id="ARBA00004141"/>
    </source>
</evidence>
<keyword evidence="4 7" id="KW-0812">Transmembrane</keyword>
<dbReference type="GO" id="GO:0005886">
    <property type="term" value="C:plasma membrane"/>
    <property type="evidence" value="ECO:0007669"/>
    <property type="project" value="TreeGrafter"/>
</dbReference>
<dbReference type="EMBL" id="AFYH01114133">
    <property type="status" value="NOT_ANNOTATED_CDS"/>
    <property type="molecule type" value="Genomic_DNA"/>
</dbReference>
<organism evidence="8 9">
    <name type="scientific">Latimeria chalumnae</name>
    <name type="common">Coelacanth</name>
    <dbReference type="NCBI Taxonomy" id="7897"/>
    <lineage>
        <taxon>Eukaryota</taxon>
        <taxon>Metazoa</taxon>
        <taxon>Chordata</taxon>
        <taxon>Craniata</taxon>
        <taxon>Vertebrata</taxon>
        <taxon>Euteleostomi</taxon>
        <taxon>Coelacanthiformes</taxon>
        <taxon>Coelacanthidae</taxon>
        <taxon>Latimeria</taxon>
    </lineage>
</organism>
<evidence type="ECO:0000256" key="6">
    <source>
        <dbReference type="ARBA" id="ARBA00023136"/>
    </source>
</evidence>
<feature type="transmembrane region" description="Helical" evidence="7">
    <location>
        <begin position="215"/>
        <end position="235"/>
    </location>
</feature>
<dbReference type="GO" id="GO:0005337">
    <property type="term" value="F:nucleoside transmembrane transporter activity"/>
    <property type="evidence" value="ECO:0007669"/>
    <property type="project" value="InterPro"/>
</dbReference>
<dbReference type="PIRSF" id="PIRSF016379">
    <property type="entry name" value="ENT"/>
    <property type="match status" value="1"/>
</dbReference>
<dbReference type="SUPFAM" id="SSF103473">
    <property type="entry name" value="MFS general substrate transporter"/>
    <property type="match status" value="1"/>
</dbReference>
<evidence type="ECO:0000256" key="5">
    <source>
        <dbReference type="ARBA" id="ARBA00022989"/>
    </source>
</evidence>
<reference evidence="9" key="1">
    <citation type="submission" date="2011-08" db="EMBL/GenBank/DDBJ databases">
        <title>The draft genome of Latimeria chalumnae.</title>
        <authorList>
            <person name="Di Palma F."/>
            <person name="Alfoldi J."/>
            <person name="Johnson J."/>
            <person name="Berlin A."/>
            <person name="Gnerre S."/>
            <person name="Jaffe D."/>
            <person name="MacCallum I."/>
            <person name="Young S."/>
            <person name="Walker B.J."/>
            <person name="Lander E."/>
            <person name="Lindblad-Toh K."/>
        </authorList>
    </citation>
    <scope>NUCLEOTIDE SEQUENCE [LARGE SCALE GENOMIC DNA]</scope>
    <source>
        <strain evidence="9">Wild caught</strain>
    </source>
</reference>
<dbReference type="PRINTS" id="PR01130">
    <property type="entry name" value="DERENTRNSPRT"/>
</dbReference>
<keyword evidence="9" id="KW-1185">Reference proteome</keyword>
<dbReference type="HOGENOM" id="CLU_021611_6_1_1"/>
<feature type="transmembrane region" description="Helical" evidence="7">
    <location>
        <begin position="132"/>
        <end position="156"/>
    </location>
</feature>
<keyword evidence="3" id="KW-0813">Transport</keyword>
<evidence type="ECO:0000256" key="7">
    <source>
        <dbReference type="SAM" id="Phobius"/>
    </source>
</evidence>
<evidence type="ECO:0000313" key="9">
    <source>
        <dbReference type="Proteomes" id="UP000008672"/>
    </source>
</evidence>
<feature type="transmembrane region" description="Helical" evidence="7">
    <location>
        <begin position="38"/>
        <end position="55"/>
    </location>
</feature>
<dbReference type="PANTHER" id="PTHR10332:SF17">
    <property type="entry name" value="EQUILIBRATIVE NUCLEOSIDE TRANSPORTER 3"/>
    <property type="match status" value="1"/>
</dbReference>
<dbReference type="GO" id="GO:0005794">
    <property type="term" value="C:Golgi apparatus"/>
    <property type="evidence" value="ECO:0007669"/>
    <property type="project" value="TreeGrafter"/>
</dbReference>
<feature type="transmembrane region" description="Helical" evidence="7">
    <location>
        <begin position="287"/>
        <end position="304"/>
    </location>
</feature>
<dbReference type="Ensembl" id="ENSLACT00000006682.1">
    <property type="protein sequence ID" value="ENSLACP00000006628.1"/>
    <property type="gene ID" value="ENSLACG00000005879.1"/>
</dbReference>
<dbReference type="Proteomes" id="UP000008672">
    <property type="component" value="Unassembled WGS sequence"/>
</dbReference>
<feature type="transmembrane region" description="Helical" evidence="7">
    <location>
        <begin position="103"/>
        <end position="126"/>
    </location>
</feature>
<evidence type="ECO:0000256" key="3">
    <source>
        <dbReference type="ARBA" id="ARBA00022448"/>
    </source>
</evidence>
<dbReference type="FunCoup" id="H3AAF7">
    <property type="interactions" value="365"/>
</dbReference>
<feature type="transmembrane region" description="Helical" evidence="7">
    <location>
        <begin position="6"/>
        <end position="26"/>
    </location>
</feature>
<feature type="transmembrane region" description="Helical" evidence="7">
    <location>
        <begin position="357"/>
        <end position="381"/>
    </location>
</feature>
<dbReference type="eggNOG" id="KOG1479">
    <property type="taxonomic scope" value="Eukaryota"/>
</dbReference>
<reference evidence="8" key="3">
    <citation type="submission" date="2025-09" db="UniProtKB">
        <authorList>
            <consortium name="Ensembl"/>
        </authorList>
    </citation>
    <scope>IDENTIFICATION</scope>
</reference>
<name>H3AAF7_LATCH</name>
<protein>
    <submittedName>
        <fullName evidence="8">Solute carrier family 29 member 3</fullName>
    </submittedName>
</protein>
<gene>
    <name evidence="8" type="primary">SLC29A3</name>
</gene>
<evidence type="ECO:0000256" key="2">
    <source>
        <dbReference type="ARBA" id="ARBA00007965"/>
    </source>
</evidence>
<dbReference type="GeneTree" id="ENSGT00950000182898"/>
<accession>H3AAF7</accession>
<reference evidence="8" key="2">
    <citation type="submission" date="2025-08" db="UniProtKB">
        <authorList>
            <consortium name="Ensembl"/>
        </authorList>
    </citation>
    <scope>IDENTIFICATION</scope>
</reference>
<dbReference type="InterPro" id="IPR036259">
    <property type="entry name" value="MFS_trans_sf"/>
</dbReference>
<keyword evidence="5 7" id="KW-1133">Transmembrane helix</keyword>
<dbReference type="PANTHER" id="PTHR10332">
    <property type="entry name" value="EQUILIBRATIVE NUCLEOSIDE TRANSPORTER"/>
    <property type="match status" value="1"/>
</dbReference>
<comment type="subcellular location">
    <subcellularLocation>
        <location evidence="1">Membrane</location>
        <topology evidence="1">Multi-pass membrane protein</topology>
    </subcellularLocation>
</comment>
<dbReference type="InParanoid" id="H3AAF7"/>